<organism evidence="1">
    <name type="scientific">virus sp. ctn3M15</name>
    <dbReference type="NCBI Taxonomy" id="2825821"/>
    <lineage>
        <taxon>Viruses</taxon>
    </lineage>
</organism>
<name>A0A8S5RLU4_9VIRU</name>
<sequence>MEIQENMIQTAMKAAQKPFIITAPNGMPIIANPCGNDTDWAYAKDETLLDKPLHKKGQPEFHDAKSLIKFVTKHKQEGTQIFIDADYKAGKINIIAIINGHTAAQADWGDFVAFFHPVQTTSAENWLKNNVHKMNQAEFAHFLTNNARNIVSKNPAKPEAVYPTAAEVLDFALNLEYTETTTFKQGYREQDGRINFTFTSKDDAATEKNLKMFERFGISFTPYQGGEPYFVEALLKFRIEKNTGALCLWYELQQIDVVIEQAAQDIAEEIQKSLADVDIYFGRPD</sequence>
<reference evidence="1" key="1">
    <citation type="journal article" date="2021" name="Proc. Natl. Acad. Sci. U.S.A.">
        <title>A Catalog of Tens of Thousands of Viruses from Human Metagenomes Reveals Hidden Associations with Chronic Diseases.</title>
        <authorList>
            <person name="Tisza M.J."/>
            <person name="Buck C.B."/>
        </authorList>
    </citation>
    <scope>NUCLEOTIDE SEQUENCE</scope>
    <source>
        <strain evidence="1">Ctn3M15</strain>
    </source>
</reference>
<dbReference type="EMBL" id="BK059116">
    <property type="protein sequence ID" value="DAE32081.1"/>
    <property type="molecule type" value="Genomic_DNA"/>
</dbReference>
<protein>
    <recommendedName>
        <fullName evidence="2">DUF2303 family protein</fullName>
    </recommendedName>
</protein>
<proteinExistence type="predicted"/>
<dbReference type="Pfam" id="PF10065">
    <property type="entry name" value="DUF2303"/>
    <property type="match status" value="1"/>
</dbReference>
<evidence type="ECO:0000313" key="1">
    <source>
        <dbReference type="EMBL" id="DAE32081.1"/>
    </source>
</evidence>
<accession>A0A8S5RLU4</accession>
<evidence type="ECO:0008006" key="2">
    <source>
        <dbReference type="Google" id="ProtNLM"/>
    </source>
</evidence>
<dbReference type="InterPro" id="IPR019276">
    <property type="entry name" value="DUF2303"/>
</dbReference>